<evidence type="ECO:0000313" key="2">
    <source>
        <dbReference type="Proteomes" id="UP001500618"/>
    </source>
</evidence>
<keyword evidence="2" id="KW-1185">Reference proteome</keyword>
<gene>
    <name evidence="1" type="ORF">GCM10009765_66440</name>
</gene>
<evidence type="ECO:0000313" key="1">
    <source>
        <dbReference type="EMBL" id="GAA1707678.1"/>
    </source>
</evidence>
<organism evidence="1 2">
    <name type="scientific">Fodinicola feengrottensis</name>
    <dbReference type="NCBI Taxonomy" id="435914"/>
    <lineage>
        <taxon>Bacteria</taxon>
        <taxon>Bacillati</taxon>
        <taxon>Actinomycetota</taxon>
        <taxon>Actinomycetes</taxon>
        <taxon>Mycobacteriales</taxon>
        <taxon>Fodinicola</taxon>
    </lineage>
</organism>
<reference evidence="1 2" key="1">
    <citation type="journal article" date="2019" name="Int. J. Syst. Evol. Microbiol.">
        <title>The Global Catalogue of Microorganisms (GCM) 10K type strain sequencing project: providing services to taxonomists for standard genome sequencing and annotation.</title>
        <authorList>
            <consortium name="The Broad Institute Genomics Platform"/>
            <consortium name="The Broad Institute Genome Sequencing Center for Infectious Disease"/>
            <person name="Wu L."/>
            <person name="Ma J."/>
        </authorList>
    </citation>
    <scope>NUCLEOTIDE SEQUENCE [LARGE SCALE GENOMIC DNA]</scope>
    <source>
        <strain evidence="1 2">JCM 14718</strain>
    </source>
</reference>
<comment type="caution">
    <text evidence="1">The sequence shown here is derived from an EMBL/GenBank/DDBJ whole genome shotgun (WGS) entry which is preliminary data.</text>
</comment>
<proteinExistence type="predicted"/>
<name>A0ABN2ILW4_9ACTN</name>
<accession>A0ABN2ILW4</accession>
<dbReference type="Proteomes" id="UP001500618">
    <property type="component" value="Unassembled WGS sequence"/>
</dbReference>
<protein>
    <submittedName>
        <fullName evidence="1">Uncharacterized protein</fullName>
    </submittedName>
</protein>
<dbReference type="EMBL" id="BAAANY010000032">
    <property type="protein sequence ID" value="GAA1707678.1"/>
    <property type="molecule type" value="Genomic_DNA"/>
</dbReference>
<sequence length="132" mass="14277">MSHTPPHVTGLTSKETTTVATTRTIHRKTTRAPVQCVARWPIQKPLVVCSGGPLDARWYFADDFTIQQSAAVRLGDTADRPAGAALAYHPCTPYRGTGHPQFDLVGQVLTYDPTYPATPGDHQPTDAPLRAA</sequence>